<dbReference type="Gene3D" id="3.40.850.10">
    <property type="entry name" value="Kinesin motor domain"/>
    <property type="match status" value="1"/>
</dbReference>
<name>A0A5P1ESP5_ASPOF</name>
<keyword evidence="5 7" id="KW-0505">Motor protein</keyword>
<evidence type="ECO:0000256" key="8">
    <source>
        <dbReference type="SAM" id="Coils"/>
    </source>
</evidence>
<dbReference type="Gramene" id="ONK68824">
    <property type="protein sequence ID" value="ONK68824"/>
    <property type="gene ID" value="A4U43_C05F16400"/>
</dbReference>
<dbReference type="GO" id="GO:0005524">
    <property type="term" value="F:ATP binding"/>
    <property type="evidence" value="ECO:0007669"/>
    <property type="project" value="UniProtKB-UniRule"/>
</dbReference>
<dbReference type="OMA" id="MHEKDPI"/>
<dbReference type="Pfam" id="PF00225">
    <property type="entry name" value="Kinesin"/>
    <property type="match status" value="1"/>
</dbReference>
<proteinExistence type="inferred from homology"/>
<evidence type="ECO:0000313" key="11">
    <source>
        <dbReference type="EMBL" id="ONK68824.1"/>
    </source>
</evidence>
<feature type="region of interest" description="Disordered" evidence="9">
    <location>
        <begin position="691"/>
        <end position="712"/>
    </location>
</feature>
<keyword evidence="2 7" id="KW-0547">Nucleotide-binding</keyword>
<evidence type="ECO:0000256" key="9">
    <source>
        <dbReference type="SAM" id="MobiDB-lite"/>
    </source>
</evidence>
<evidence type="ECO:0000256" key="1">
    <source>
        <dbReference type="ARBA" id="ARBA00022701"/>
    </source>
</evidence>
<dbReference type="PRINTS" id="PR00380">
    <property type="entry name" value="KINESINHEAVY"/>
</dbReference>
<keyword evidence="1" id="KW-0493">Microtubule</keyword>
<evidence type="ECO:0000256" key="7">
    <source>
        <dbReference type="PROSITE-ProRule" id="PRU00283"/>
    </source>
</evidence>
<feature type="coiled-coil region" evidence="8">
    <location>
        <begin position="739"/>
        <end position="766"/>
    </location>
</feature>
<evidence type="ECO:0000256" key="3">
    <source>
        <dbReference type="ARBA" id="ARBA00022840"/>
    </source>
</evidence>
<gene>
    <name evidence="11" type="ORF">A4U43_C05F16400</name>
</gene>
<feature type="binding site" evidence="7">
    <location>
        <begin position="140"/>
        <end position="147"/>
    </location>
    <ligand>
        <name>ATP</name>
        <dbReference type="ChEBI" id="CHEBI:30616"/>
    </ligand>
</feature>
<feature type="domain" description="Kinesin motor" evidence="10">
    <location>
        <begin position="59"/>
        <end position="396"/>
    </location>
</feature>
<reference evidence="12" key="1">
    <citation type="journal article" date="2017" name="Nat. Commun.">
        <title>The asparagus genome sheds light on the origin and evolution of a young Y chromosome.</title>
        <authorList>
            <person name="Harkess A."/>
            <person name="Zhou J."/>
            <person name="Xu C."/>
            <person name="Bowers J.E."/>
            <person name="Van der Hulst R."/>
            <person name="Ayyampalayam S."/>
            <person name="Mercati F."/>
            <person name="Riccardi P."/>
            <person name="McKain M.R."/>
            <person name="Kakrana A."/>
            <person name="Tang H."/>
            <person name="Ray J."/>
            <person name="Groenendijk J."/>
            <person name="Arikit S."/>
            <person name="Mathioni S.M."/>
            <person name="Nakano M."/>
            <person name="Shan H."/>
            <person name="Telgmann-Rauber A."/>
            <person name="Kanno A."/>
            <person name="Yue Z."/>
            <person name="Chen H."/>
            <person name="Li W."/>
            <person name="Chen Y."/>
            <person name="Xu X."/>
            <person name="Zhang Y."/>
            <person name="Luo S."/>
            <person name="Chen H."/>
            <person name="Gao J."/>
            <person name="Mao Z."/>
            <person name="Pires J.C."/>
            <person name="Luo M."/>
            <person name="Kudrna D."/>
            <person name="Wing R.A."/>
            <person name="Meyers B.C."/>
            <person name="Yi K."/>
            <person name="Kong H."/>
            <person name="Lavrijsen P."/>
            <person name="Sunseri F."/>
            <person name="Falavigna A."/>
            <person name="Ye Y."/>
            <person name="Leebens-Mack J.H."/>
            <person name="Chen G."/>
        </authorList>
    </citation>
    <scope>NUCLEOTIDE SEQUENCE [LARGE SCALE GENOMIC DNA]</scope>
    <source>
        <strain evidence="12">cv. DH0086</strain>
    </source>
</reference>
<dbReference type="FunFam" id="3.40.850.10:FF:000033">
    <property type="entry name" value="Kinesin-like protein KIN-12E"/>
    <property type="match status" value="1"/>
</dbReference>
<feature type="coiled-coil region" evidence="8">
    <location>
        <begin position="505"/>
        <end position="601"/>
    </location>
</feature>
<feature type="coiled-coil region" evidence="8">
    <location>
        <begin position="1229"/>
        <end position="1263"/>
    </location>
</feature>
<dbReference type="OrthoDB" id="3176171at2759"/>
<dbReference type="InterPro" id="IPR027417">
    <property type="entry name" value="P-loop_NTPase"/>
</dbReference>
<accession>A0A5P1ESP5</accession>
<dbReference type="GO" id="GO:0003777">
    <property type="term" value="F:microtubule motor activity"/>
    <property type="evidence" value="ECO:0007669"/>
    <property type="project" value="InterPro"/>
</dbReference>
<protein>
    <recommendedName>
        <fullName evidence="10">Kinesin motor domain-containing protein</fullName>
    </recommendedName>
</protein>
<keyword evidence="4 8" id="KW-0175">Coiled coil</keyword>
<dbReference type="InterPro" id="IPR019821">
    <property type="entry name" value="Kinesin_motor_CS"/>
</dbReference>
<dbReference type="PANTHER" id="PTHR37739:SF14">
    <property type="entry name" value="KINESIN-LIKE PROTEIN KIN-12E"/>
    <property type="match status" value="1"/>
</dbReference>
<dbReference type="InterPro" id="IPR001752">
    <property type="entry name" value="Kinesin_motor_dom"/>
</dbReference>
<feature type="coiled-coil region" evidence="8">
    <location>
        <begin position="817"/>
        <end position="895"/>
    </location>
</feature>
<dbReference type="GO" id="GO:0007018">
    <property type="term" value="P:microtubule-based movement"/>
    <property type="evidence" value="ECO:0007669"/>
    <property type="project" value="InterPro"/>
</dbReference>
<dbReference type="PROSITE" id="PS50067">
    <property type="entry name" value="KINESIN_MOTOR_2"/>
    <property type="match status" value="1"/>
</dbReference>
<dbReference type="InterPro" id="IPR044986">
    <property type="entry name" value="KIF15/KIN-12"/>
</dbReference>
<dbReference type="PANTHER" id="PTHR37739">
    <property type="entry name" value="KINESIN-LIKE PROTEIN KIN-12D"/>
    <property type="match status" value="1"/>
</dbReference>
<keyword evidence="3 7" id="KW-0067">ATP-binding</keyword>
<feature type="region of interest" description="Disordered" evidence="9">
    <location>
        <begin position="13"/>
        <end position="50"/>
    </location>
</feature>
<dbReference type="GO" id="GO:0005874">
    <property type="term" value="C:microtubule"/>
    <property type="evidence" value="ECO:0007669"/>
    <property type="project" value="UniProtKB-KW"/>
</dbReference>
<dbReference type="Proteomes" id="UP000243459">
    <property type="component" value="Chromosome 5"/>
</dbReference>
<evidence type="ECO:0000313" key="12">
    <source>
        <dbReference type="Proteomes" id="UP000243459"/>
    </source>
</evidence>
<dbReference type="EMBL" id="CM007385">
    <property type="protein sequence ID" value="ONK68824.1"/>
    <property type="molecule type" value="Genomic_DNA"/>
</dbReference>
<dbReference type="GO" id="GO:0008017">
    <property type="term" value="F:microtubule binding"/>
    <property type="evidence" value="ECO:0007669"/>
    <property type="project" value="InterPro"/>
</dbReference>
<comment type="similarity">
    <text evidence="6">Belongs to the TRAFAC class myosin-kinesin ATPase superfamily. Kinesin family. KIN-12 subfamily.</text>
</comment>
<evidence type="ECO:0000256" key="2">
    <source>
        <dbReference type="ARBA" id="ARBA00022741"/>
    </source>
</evidence>
<dbReference type="InterPro" id="IPR036961">
    <property type="entry name" value="Kinesin_motor_dom_sf"/>
</dbReference>
<evidence type="ECO:0000256" key="4">
    <source>
        <dbReference type="ARBA" id="ARBA00023054"/>
    </source>
</evidence>
<organism evidence="11 12">
    <name type="scientific">Asparagus officinalis</name>
    <name type="common">Garden asparagus</name>
    <dbReference type="NCBI Taxonomy" id="4686"/>
    <lineage>
        <taxon>Eukaryota</taxon>
        <taxon>Viridiplantae</taxon>
        <taxon>Streptophyta</taxon>
        <taxon>Embryophyta</taxon>
        <taxon>Tracheophyta</taxon>
        <taxon>Spermatophyta</taxon>
        <taxon>Magnoliopsida</taxon>
        <taxon>Liliopsida</taxon>
        <taxon>Asparagales</taxon>
        <taxon>Asparagaceae</taxon>
        <taxon>Asparagoideae</taxon>
        <taxon>Asparagus</taxon>
    </lineage>
</organism>
<dbReference type="PROSITE" id="PS00411">
    <property type="entry name" value="KINESIN_MOTOR_1"/>
    <property type="match status" value="1"/>
</dbReference>
<keyword evidence="12" id="KW-1185">Reference proteome</keyword>
<feature type="coiled-coil region" evidence="8">
    <location>
        <begin position="1045"/>
        <end position="1100"/>
    </location>
</feature>
<evidence type="ECO:0000256" key="5">
    <source>
        <dbReference type="ARBA" id="ARBA00023175"/>
    </source>
</evidence>
<dbReference type="SUPFAM" id="SSF52540">
    <property type="entry name" value="P-loop containing nucleoside triphosphate hydrolases"/>
    <property type="match status" value="1"/>
</dbReference>
<evidence type="ECO:0000259" key="10">
    <source>
        <dbReference type="PROSITE" id="PS50067"/>
    </source>
</evidence>
<dbReference type="SMART" id="SM00129">
    <property type="entry name" value="KISc"/>
    <property type="match status" value="1"/>
</dbReference>
<feature type="coiled-coil region" evidence="8">
    <location>
        <begin position="403"/>
        <end position="437"/>
    </location>
</feature>
<evidence type="ECO:0000256" key="6">
    <source>
        <dbReference type="ARBA" id="ARBA00034488"/>
    </source>
</evidence>
<sequence length="1303" mass="148298">MIRMPAIGEVGSAMRTRVRSQEFTASETGSVDSDESGSSGGGSEGFELKEDPSFWKDHNVQVVIRIRPLSSAELSLQGNNKCVRQDSCQTITWIGHPESRFTFDLVADEHVTQEKLFIVAGVPMVENCVSGYNSCMFAYGQTGSGKTHTMLGDIEEGTRRHSVNCGMTPRVFEYMFSRIQKEKEIRREEKIRFTCKCSFLEIYNEQILDLLEPSSTNLQIREDAKKGVHVENLKEFEVSSARDVMQQLIQGAANRKVAATNMNRASSRSHSVFTCVIESKWEAQGVTHHRFARLNLVDLAGSERQKSSGAEGDRLKEATNINKSLSTLGLVIMNLVGSSNKKPMHVPYRDSKLTFLLQDSLGGNSKTTIIANISPSSCCSLETLSTLKFAQRAKFIRNHAIVNEDASGDVLAMRLQIQQLKKEVNRLQGLVNGGSENFGVDSLSAFTPGSPGNFKWDGLQGSGSFSPLTFDRRLSQRKEYEAALVAAFRRDQDKEAALKALAAGKQAAEQLATQKTEEVRSLKMRLRFREEGIKRLQAVNSGKLSAEAHLLQEREELVKEIEVLRNQVDRNPEVTRFAMENLQLKEELRRLQAFVEEGERDMLNEQITVLQDKLLEALDWKLMHEKDTEAVQGRLSLTWDSSVNEENEFLRLQAIQNQREVEALRKNLTFCLEAKEKLERHVDELVSEIKEQRSSFDAPNEETHNLQNDKSTDEQMELKTMVDAIAAASQREAESHETAIILAKENEELREKIKVLIEDNNKLIELYDGATCGGVSNQLDTDLQIKHTGGQENSADYTGKGPENSNMVNHYQEMKDIETLQHQLHEMHEENDKLLSLYEKAMQERDDLKKLISSYNFQKPEGNNHMDCERSQEKLEELLGLYEKAVQERDEYKRSLSFYGPKEEIKREEVVKMDVDGVIQKREGEKLELSEEKVSLVGIKLDQVQNQIEGAEKVAKYFGLLEKATFEVDDLRCSVEAMDRSVQLQQEELTATKSILPKRRERRKIVENKLLALKVALQSVSSKVQYWDKREEQARTHVKLCSAPLERKKEELKHLKIRKEEADNACINARLSESELRKSIADLKLKYQDAESRKKETERVLFAIDNNPDISSQRATNFGKASEMLKSEEERSQISAEVKQQRERLATVLKEFTDSKKISEALDAMIQSLEAGIESGVHSLQEAERKLKDVVAEKEIISEMREEGMIEMSNILVEYQECIFESDFKEEEIKLFDEELQLEVRKLEELRAKQMCATQKLNNLMEESKHTLMLSDSDKSFSEKIEVELGEVQRSLLDAKSLLLGDR</sequence>